<dbReference type="Pfam" id="PF19040">
    <property type="entry name" value="SGNH"/>
    <property type="match status" value="1"/>
</dbReference>
<evidence type="ECO:0000259" key="3">
    <source>
        <dbReference type="Pfam" id="PF19040"/>
    </source>
</evidence>
<evidence type="ECO:0000313" key="4">
    <source>
        <dbReference type="EMBL" id="MFC7404680.1"/>
    </source>
</evidence>
<sequence length="677" mass="73326">MAASGSAESRTAHFRPDIQGLRAVAVLLVLLYHAGLPWVSGGYVGVDIFFVISGFLITSHIVREVDLKGRLDLVAFYARRARRILPAALAVLAVSMVVAYLVIPPFEREGLLQDAAATALYVPNMLFAVQDTDYLASEAPSIFQHYWSLGIEEQFYLFWPVVLTMVLKFLGHRRWALWAAVGGLVAASFVGCLALMSVSESWAFFALPTRAWELGVGALVAIAVSRGVRVSSPVGGVAAWGGLAAAAAAGFLLTDATSFPGVATLLPVLGTAAVILCGTARLSPAWLLERRPMQFVGAISYSLYLVHWPMVLIPQTAVEGSLPEWLKVALSALAVPVAYLCYRFVETPFRRAPSRTRVSHRRTVAVSLAASVALGAVSATSAGAVARIPIHSGNEAPEYAGQPNPSGTPYVPANMSPDLRSAPEDNPEIYRDGCLRDTRDDDGSGCQEGADPAAPTVALFGDSHAANWHPALRAIADDGQIELDVNAKSSCESVATENSPNDYPTCAEWRDNVIERLHEDPPDVIMLANYAAHHSADAEDREQYWQDALEHTIERLPQESQVLIMVDTPTMPAVPMSCLSRHVEDAERCAANRETTLEEGLDAPTRQAERTVAEDDGRVDRVDLTAYFCNDETCPAVIDDRLVYRDTHHLTRTFSDAMRPAVEEALVNLVDGIERTA</sequence>
<accession>A0ABW2Q5G2</accession>
<keyword evidence="4" id="KW-0808">Transferase</keyword>
<comment type="caution">
    <text evidence="4">The sequence shown here is derived from an EMBL/GenBank/DDBJ whole genome shotgun (WGS) entry which is preliminary data.</text>
</comment>
<dbReference type="PANTHER" id="PTHR23028">
    <property type="entry name" value="ACETYLTRANSFERASE"/>
    <property type="match status" value="1"/>
</dbReference>
<dbReference type="Pfam" id="PF01757">
    <property type="entry name" value="Acyl_transf_3"/>
    <property type="match status" value="1"/>
</dbReference>
<keyword evidence="1" id="KW-0812">Transmembrane</keyword>
<gene>
    <name evidence="4" type="ORF">ACFQQL_06125</name>
</gene>
<dbReference type="Proteomes" id="UP001596455">
    <property type="component" value="Unassembled WGS sequence"/>
</dbReference>
<feature type="transmembrane region" description="Helical" evidence="1">
    <location>
        <begin position="177"/>
        <end position="196"/>
    </location>
</feature>
<evidence type="ECO:0000313" key="5">
    <source>
        <dbReference type="Proteomes" id="UP001596455"/>
    </source>
</evidence>
<dbReference type="EMBL" id="JBHTCQ010000001">
    <property type="protein sequence ID" value="MFC7404680.1"/>
    <property type="molecule type" value="Genomic_DNA"/>
</dbReference>
<feature type="transmembrane region" description="Helical" evidence="1">
    <location>
        <begin position="234"/>
        <end position="253"/>
    </location>
</feature>
<dbReference type="InterPro" id="IPR043968">
    <property type="entry name" value="SGNH"/>
</dbReference>
<keyword evidence="4" id="KW-0012">Acyltransferase</keyword>
<feature type="domain" description="Acyltransferase 3" evidence="2">
    <location>
        <begin position="17"/>
        <end position="342"/>
    </location>
</feature>
<feature type="domain" description="SGNH" evidence="3">
    <location>
        <begin position="434"/>
        <end position="663"/>
    </location>
</feature>
<feature type="transmembrane region" description="Helical" evidence="1">
    <location>
        <begin position="295"/>
        <end position="313"/>
    </location>
</feature>
<evidence type="ECO:0000256" key="1">
    <source>
        <dbReference type="SAM" id="Phobius"/>
    </source>
</evidence>
<feature type="transmembrane region" description="Helical" evidence="1">
    <location>
        <begin position="42"/>
        <end position="62"/>
    </location>
</feature>
<dbReference type="RefSeq" id="WP_382392303.1">
    <property type="nucleotide sequence ID" value="NZ_JBHTCQ010000001.1"/>
</dbReference>
<dbReference type="GO" id="GO:0016746">
    <property type="term" value="F:acyltransferase activity"/>
    <property type="evidence" value="ECO:0007669"/>
    <property type="project" value="UniProtKB-KW"/>
</dbReference>
<protein>
    <submittedName>
        <fullName evidence="4">Acyltransferase family protein</fullName>
        <ecNumber evidence="4">2.3.1.-</ecNumber>
    </submittedName>
</protein>
<proteinExistence type="predicted"/>
<feature type="transmembrane region" description="Helical" evidence="1">
    <location>
        <begin position="259"/>
        <end position="283"/>
    </location>
</feature>
<feature type="transmembrane region" description="Helical" evidence="1">
    <location>
        <begin position="83"/>
        <end position="103"/>
    </location>
</feature>
<organism evidence="4 5">
    <name type="scientific">Georgenia alba</name>
    <dbReference type="NCBI Taxonomy" id="2233858"/>
    <lineage>
        <taxon>Bacteria</taxon>
        <taxon>Bacillati</taxon>
        <taxon>Actinomycetota</taxon>
        <taxon>Actinomycetes</taxon>
        <taxon>Micrococcales</taxon>
        <taxon>Bogoriellaceae</taxon>
        <taxon>Georgenia</taxon>
    </lineage>
</organism>
<reference evidence="5" key="1">
    <citation type="journal article" date="2019" name="Int. J. Syst. Evol. Microbiol.">
        <title>The Global Catalogue of Microorganisms (GCM) 10K type strain sequencing project: providing services to taxonomists for standard genome sequencing and annotation.</title>
        <authorList>
            <consortium name="The Broad Institute Genomics Platform"/>
            <consortium name="The Broad Institute Genome Sequencing Center for Infectious Disease"/>
            <person name="Wu L."/>
            <person name="Ma J."/>
        </authorList>
    </citation>
    <scope>NUCLEOTIDE SEQUENCE [LARGE SCALE GENOMIC DNA]</scope>
    <source>
        <strain evidence="5">JCM 1490</strain>
    </source>
</reference>
<keyword evidence="1" id="KW-0472">Membrane</keyword>
<evidence type="ECO:0000259" key="2">
    <source>
        <dbReference type="Pfam" id="PF01757"/>
    </source>
</evidence>
<dbReference type="InterPro" id="IPR002656">
    <property type="entry name" value="Acyl_transf_3_dom"/>
</dbReference>
<keyword evidence="5" id="KW-1185">Reference proteome</keyword>
<feature type="transmembrane region" description="Helical" evidence="1">
    <location>
        <begin position="363"/>
        <end position="386"/>
    </location>
</feature>
<feature type="transmembrane region" description="Helical" evidence="1">
    <location>
        <begin position="20"/>
        <end position="36"/>
    </location>
</feature>
<feature type="transmembrane region" description="Helical" evidence="1">
    <location>
        <begin position="154"/>
        <end position="170"/>
    </location>
</feature>
<keyword evidence="1" id="KW-1133">Transmembrane helix</keyword>
<dbReference type="EC" id="2.3.1.-" evidence="4"/>
<dbReference type="PANTHER" id="PTHR23028:SF53">
    <property type="entry name" value="ACYL_TRANSF_3 DOMAIN-CONTAINING PROTEIN"/>
    <property type="match status" value="1"/>
</dbReference>
<dbReference type="InterPro" id="IPR050879">
    <property type="entry name" value="Acyltransferase_3"/>
</dbReference>
<feature type="transmembrane region" description="Helical" evidence="1">
    <location>
        <begin position="202"/>
        <end position="222"/>
    </location>
</feature>
<name>A0ABW2Q5G2_9MICO</name>
<feature type="transmembrane region" description="Helical" evidence="1">
    <location>
        <begin position="325"/>
        <end position="342"/>
    </location>
</feature>